<keyword evidence="4 5" id="KW-0472">Membrane</keyword>
<organism evidence="6 7">
    <name type="scientific">Paraburkholderia steynii</name>
    <dbReference type="NCBI Taxonomy" id="1245441"/>
    <lineage>
        <taxon>Bacteria</taxon>
        <taxon>Pseudomonadati</taxon>
        <taxon>Pseudomonadota</taxon>
        <taxon>Betaproteobacteria</taxon>
        <taxon>Burkholderiales</taxon>
        <taxon>Burkholderiaceae</taxon>
        <taxon>Paraburkholderia</taxon>
    </lineage>
</organism>
<dbReference type="PANTHER" id="PTHR12714:SF9">
    <property type="entry name" value="PROTEIN-S-ISOPRENYLCYSTEINE O-METHYLTRANSFERASE"/>
    <property type="match status" value="1"/>
</dbReference>
<feature type="transmembrane region" description="Helical" evidence="5">
    <location>
        <begin position="63"/>
        <end position="83"/>
    </location>
</feature>
<gene>
    <name evidence="6" type="ORF">BZM27_01055</name>
</gene>
<dbReference type="Pfam" id="PF04191">
    <property type="entry name" value="PEMT"/>
    <property type="match status" value="1"/>
</dbReference>
<dbReference type="GO" id="GO:0016740">
    <property type="term" value="F:transferase activity"/>
    <property type="evidence" value="ECO:0007669"/>
    <property type="project" value="UniProtKB-ARBA"/>
</dbReference>
<evidence type="ECO:0000256" key="4">
    <source>
        <dbReference type="ARBA" id="ARBA00023136"/>
    </source>
</evidence>
<dbReference type="EMBL" id="MWML01000002">
    <property type="protein sequence ID" value="TCG10071.1"/>
    <property type="molecule type" value="Genomic_DNA"/>
</dbReference>
<keyword evidence="2 5" id="KW-0812">Transmembrane</keyword>
<reference evidence="6 7" key="1">
    <citation type="submission" date="2017-02" db="EMBL/GenBank/DDBJ databases">
        <title>Paraburkholderia sophoroidis sp. nov. and Paraburkholderia steynii sp. nov. rhizobial symbionts of the fynbos legume Hypocalyptus sophoroides.</title>
        <authorList>
            <person name="Steenkamp E.T."/>
            <person name="Beukes C.W."/>
            <person name="Van Zyl E."/>
            <person name="Avontuur J."/>
            <person name="Chan W.Y."/>
            <person name="Hassen A."/>
            <person name="Palmer M."/>
            <person name="Mthombeni L."/>
            <person name="Phalane F."/>
            <person name="Sereme K."/>
            <person name="Venter S.N."/>
        </authorList>
    </citation>
    <scope>NUCLEOTIDE SEQUENCE [LARGE SCALE GENOMIC DNA]</scope>
    <source>
        <strain evidence="6 7">HC1.1ba</strain>
    </source>
</reference>
<sequence length="173" mass="19945">MHFTGSDFWRFLPLVHAGVFGATAVAGRMLIARTNRHDAVSFSRGDSAHDFVARWFDQEWTRWIGVACMVVALIWVICAQATMGTAWRMGVDTRTRTELITTGPFALSRNPIYLGIRATILGQLLVVGTWPVLMIWVMSELLVQIQVRFEEEHMFRLHAQRYADYCSRVRRWI</sequence>
<accession>A0A4R0XTC4</accession>
<feature type="transmembrane region" description="Helical" evidence="5">
    <location>
        <begin position="12"/>
        <end position="31"/>
    </location>
</feature>
<evidence type="ECO:0000256" key="1">
    <source>
        <dbReference type="ARBA" id="ARBA00004127"/>
    </source>
</evidence>
<evidence type="ECO:0008006" key="8">
    <source>
        <dbReference type="Google" id="ProtNLM"/>
    </source>
</evidence>
<proteinExistence type="predicted"/>
<evidence type="ECO:0000256" key="5">
    <source>
        <dbReference type="SAM" id="Phobius"/>
    </source>
</evidence>
<name>A0A4R0XTC4_9BURK</name>
<keyword evidence="7" id="KW-1185">Reference proteome</keyword>
<dbReference type="GO" id="GO:0012505">
    <property type="term" value="C:endomembrane system"/>
    <property type="evidence" value="ECO:0007669"/>
    <property type="project" value="UniProtKB-SubCell"/>
</dbReference>
<feature type="transmembrane region" description="Helical" evidence="5">
    <location>
        <begin position="112"/>
        <end position="138"/>
    </location>
</feature>
<keyword evidence="3 5" id="KW-1133">Transmembrane helix</keyword>
<dbReference type="InterPro" id="IPR007318">
    <property type="entry name" value="Phopholipid_MeTrfase"/>
</dbReference>
<evidence type="ECO:0000256" key="2">
    <source>
        <dbReference type="ARBA" id="ARBA00022692"/>
    </source>
</evidence>
<evidence type="ECO:0000313" key="6">
    <source>
        <dbReference type="EMBL" id="TCG10071.1"/>
    </source>
</evidence>
<protein>
    <recommendedName>
        <fullName evidence="8">Isoprenylcysteine carboxyl methyltransferase</fullName>
    </recommendedName>
</protein>
<dbReference type="AlphaFoldDB" id="A0A4R0XTC4"/>
<evidence type="ECO:0000256" key="3">
    <source>
        <dbReference type="ARBA" id="ARBA00022989"/>
    </source>
</evidence>
<comment type="subcellular location">
    <subcellularLocation>
        <location evidence="1">Endomembrane system</location>
        <topology evidence="1">Multi-pass membrane protein</topology>
    </subcellularLocation>
</comment>
<dbReference type="PANTHER" id="PTHR12714">
    <property type="entry name" value="PROTEIN-S ISOPRENYLCYSTEINE O-METHYLTRANSFERASE"/>
    <property type="match status" value="1"/>
</dbReference>
<dbReference type="Gene3D" id="1.20.120.1630">
    <property type="match status" value="1"/>
</dbReference>
<evidence type="ECO:0000313" key="7">
    <source>
        <dbReference type="Proteomes" id="UP000294200"/>
    </source>
</evidence>
<comment type="caution">
    <text evidence="6">The sequence shown here is derived from an EMBL/GenBank/DDBJ whole genome shotgun (WGS) entry which is preliminary data.</text>
</comment>
<dbReference type="Proteomes" id="UP000294200">
    <property type="component" value="Unassembled WGS sequence"/>
</dbReference>